<dbReference type="GO" id="GO:0009307">
    <property type="term" value="P:DNA restriction-modification system"/>
    <property type="evidence" value="ECO:0007669"/>
    <property type="project" value="InterPro"/>
</dbReference>
<dbReference type="InterPro" id="IPR007560">
    <property type="entry name" value="Restrct_endonuc_IV_Mrr"/>
</dbReference>
<dbReference type="PANTHER" id="PTHR30015">
    <property type="entry name" value="MRR RESTRICTION SYSTEM PROTEIN"/>
    <property type="match status" value="1"/>
</dbReference>
<evidence type="ECO:0000256" key="1">
    <source>
        <dbReference type="SAM" id="Phobius"/>
    </source>
</evidence>
<dbReference type="InterPro" id="IPR052906">
    <property type="entry name" value="Type_IV_Methyl-Rstrct_Enzyme"/>
</dbReference>
<keyword evidence="4" id="KW-1185">Reference proteome</keyword>
<dbReference type="GO" id="GO:0003677">
    <property type="term" value="F:DNA binding"/>
    <property type="evidence" value="ECO:0007669"/>
    <property type="project" value="InterPro"/>
</dbReference>
<dbReference type="SUPFAM" id="SSF52980">
    <property type="entry name" value="Restriction endonuclease-like"/>
    <property type="match status" value="1"/>
</dbReference>
<evidence type="ECO:0000313" key="3">
    <source>
        <dbReference type="EMBL" id="KYG26614.1"/>
    </source>
</evidence>
<dbReference type="Proteomes" id="UP000075806">
    <property type="component" value="Unassembled WGS sequence"/>
</dbReference>
<accession>A0A162CTR2</accession>
<dbReference type="InterPro" id="IPR011335">
    <property type="entry name" value="Restrct_endonuc-II-like"/>
</dbReference>
<comment type="caution">
    <text evidence="3">The sequence shown here is derived from an EMBL/GenBank/DDBJ whole genome shotgun (WGS) entry which is preliminary data.</text>
</comment>
<gene>
    <name evidence="3" type="ORF">AZF04_12460</name>
</gene>
<dbReference type="Gene3D" id="3.40.1350.10">
    <property type="match status" value="1"/>
</dbReference>
<feature type="transmembrane region" description="Helical" evidence="1">
    <location>
        <begin position="20"/>
        <end position="41"/>
    </location>
</feature>
<dbReference type="Pfam" id="PF04471">
    <property type="entry name" value="Mrr_cat"/>
    <property type="match status" value="1"/>
</dbReference>
<protein>
    <recommendedName>
        <fullName evidence="2">Restriction endonuclease type IV Mrr domain-containing protein</fullName>
    </recommendedName>
</protein>
<dbReference type="EMBL" id="LTAO01000038">
    <property type="protein sequence ID" value="KYG26614.1"/>
    <property type="molecule type" value="Genomic_DNA"/>
</dbReference>
<name>A0A162CTR2_9BACI</name>
<evidence type="ECO:0000259" key="2">
    <source>
        <dbReference type="Pfam" id="PF04471"/>
    </source>
</evidence>
<dbReference type="AlphaFoldDB" id="A0A162CTR2"/>
<dbReference type="PANTHER" id="PTHR30015:SF6">
    <property type="entry name" value="SLL1429 PROTEIN"/>
    <property type="match status" value="1"/>
</dbReference>
<proteinExistence type="predicted"/>
<keyword evidence="1" id="KW-0472">Membrane</keyword>
<organism evidence="3 4">
    <name type="scientific">Alkalihalobacillus trypoxylicola</name>
    <dbReference type="NCBI Taxonomy" id="519424"/>
    <lineage>
        <taxon>Bacteria</taxon>
        <taxon>Bacillati</taxon>
        <taxon>Bacillota</taxon>
        <taxon>Bacilli</taxon>
        <taxon>Bacillales</taxon>
        <taxon>Bacillaceae</taxon>
        <taxon>Alkalihalobacillus</taxon>
    </lineage>
</organism>
<keyword evidence="1" id="KW-0812">Transmembrane</keyword>
<keyword evidence="1" id="KW-1133">Transmembrane helix</keyword>
<dbReference type="STRING" id="519424.AZF04_12460"/>
<sequence length="217" mass="24670">MIGASYIFYKGMKAMLEELWLLGIISIILLVIVILIGAAKLKQKKYDLQKISMKDIDRMSGYEFEDYLYVLLAAIGIETLYITKKSRDFGADLIFESNDGVRIAVQAKRYSDKLGLKAVQEIHTACSFYQANKGLIITNSSQISDPCYQLAAATQVGIIDRDGLQAIIQYMKKGKMESAYQMILEATSGQHYQNKVDLELFEIEQRVIKAGEFFYRR</sequence>
<feature type="domain" description="Restriction endonuclease type IV Mrr" evidence="2">
    <location>
        <begin position="56"/>
        <end position="167"/>
    </location>
</feature>
<dbReference type="GO" id="GO:0015666">
    <property type="term" value="F:restriction endodeoxyribonuclease activity"/>
    <property type="evidence" value="ECO:0007669"/>
    <property type="project" value="TreeGrafter"/>
</dbReference>
<evidence type="ECO:0000313" key="4">
    <source>
        <dbReference type="Proteomes" id="UP000075806"/>
    </source>
</evidence>
<dbReference type="InterPro" id="IPR011856">
    <property type="entry name" value="tRNA_endonuc-like_dom_sf"/>
</dbReference>
<reference evidence="3" key="1">
    <citation type="submission" date="2016-02" db="EMBL/GenBank/DDBJ databases">
        <title>Genome sequence of Bacillus trypoxylicola KCTC 13244(T).</title>
        <authorList>
            <person name="Jeong H."/>
            <person name="Park S.-H."/>
            <person name="Choi S.-K."/>
        </authorList>
    </citation>
    <scope>NUCLEOTIDE SEQUENCE [LARGE SCALE GENOMIC DNA]</scope>
    <source>
        <strain evidence="3">KCTC 13244</strain>
    </source>
</reference>